<dbReference type="Proteomes" id="UP000623678">
    <property type="component" value="Unassembled WGS sequence"/>
</dbReference>
<dbReference type="PROSITE" id="PS50943">
    <property type="entry name" value="HTH_CROC1"/>
    <property type="match status" value="1"/>
</dbReference>
<dbReference type="EMBL" id="JACRTD010000008">
    <property type="protein sequence ID" value="MBC8586086.1"/>
    <property type="molecule type" value="Genomic_DNA"/>
</dbReference>
<proteinExistence type="predicted"/>
<accession>A0A926EQW9</accession>
<keyword evidence="3" id="KW-1185">Reference proteome</keyword>
<sequence>MERLSNVSARLKEYRDIKGLTLSDLEKLINIPAQTLNRYELSQRVPKIDTAIEIAEKLSINPLWLQGYNVGMYEEAPPLNLSEDASIKYEKLVEMLGLFTDEEWNKLMEYATLLITARQNQKDEK</sequence>
<dbReference type="InterPro" id="IPR010982">
    <property type="entry name" value="Lambda_DNA-bd_dom_sf"/>
</dbReference>
<dbReference type="SMART" id="SM00530">
    <property type="entry name" value="HTH_XRE"/>
    <property type="match status" value="1"/>
</dbReference>
<dbReference type="AlphaFoldDB" id="A0A926EQW9"/>
<organism evidence="2 3">
    <name type="scientific">Youxingia wuxianensis</name>
    <dbReference type="NCBI Taxonomy" id="2763678"/>
    <lineage>
        <taxon>Bacteria</taxon>
        <taxon>Bacillati</taxon>
        <taxon>Bacillota</taxon>
        <taxon>Clostridia</taxon>
        <taxon>Eubacteriales</taxon>
        <taxon>Oscillospiraceae</taxon>
        <taxon>Youxingia</taxon>
    </lineage>
</organism>
<name>A0A926EQW9_9FIRM</name>
<feature type="domain" description="HTH cro/C1-type" evidence="1">
    <location>
        <begin position="11"/>
        <end position="65"/>
    </location>
</feature>
<dbReference type="RefSeq" id="WP_262395811.1">
    <property type="nucleotide sequence ID" value="NZ_JACRTD010000008.1"/>
</dbReference>
<dbReference type="InterPro" id="IPR001387">
    <property type="entry name" value="Cro/C1-type_HTH"/>
</dbReference>
<evidence type="ECO:0000313" key="3">
    <source>
        <dbReference type="Proteomes" id="UP000623678"/>
    </source>
</evidence>
<dbReference type="GO" id="GO:0003677">
    <property type="term" value="F:DNA binding"/>
    <property type="evidence" value="ECO:0007669"/>
    <property type="project" value="InterPro"/>
</dbReference>
<evidence type="ECO:0000259" key="1">
    <source>
        <dbReference type="PROSITE" id="PS50943"/>
    </source>
</evidence>
<dbReference type="CDD" id="cd00093">
    <property type="entry name" value="HTH_XRE"/>
    <property type="match status" value="1"/>
</dbReference>
<reference evidence="2" key="1">
    <citation type="submission" date="2020-08" db="EMBL/GenBank/DDBJ databases">
        <title>Genome public.</title>
        <authorList>
            <person name="Liu C."/>
            <person name="Sun Q."/>
        </authorList>
    </citation>
    <scope>NUCLEOTIDE SEQUENCE</scope>
    <source>
        <strain evidence="2">NSJ-64</strain>
    </source>
</reference>
<comment type="caution">
    <text evidence="2">The sequence shown here is derived from an EMBL/GenBank/DDBJ whole genome shotgun (WGS) entry which is preliminary data.</text>
</comment>
<gene>
    <name evidence="2" type="ORF">H8705_10880</name>
</gene>
<dbReference type="Pfam" id="PF01381">
    <property type="entry name" value="HTH_3"/>
    <property type="match status" value="1"/>
</dbReference>
<protein>
    <submittedName>
        <fullName evidence="2">Helix-turn-helix transcriptional regulator</fullName>
    </submittedName>
</protein>
<evidence type="ECO:0000313" key="2">
    <source>
        <dbReference type="EMBL" id="MBC8586086.1"/>
    </source>
</evidence>
<dbReference type="Gene3D" id="1.10.260.40">
    <property type="entry name" value="lambda repressor-like DNA-binding domains"/>
    <property type="match status" value="1"/>
</dbReference>
<dbReference type="SUPFAM" id="SSF47413">
    <property type="entry name" value="lambda repressor-like DNA-binding domains"/>
    <property type="match status" value="1"/>
</dbReference>